<feature type="transmembrane region" description="Helical" evidence="1">
    <location>
        <begin position="292"/>
        <end position="317"/>
    </location>
</feature>
<proteinExistence type="predicted"/>
<keyword evidence="3" id="KW-0808">Transferase</keyword>
<gene>
    <name evidence="3" type="ORF">QJS64_17415</name>
</gene>
<dbReference type="Pfam" id="PF01757">
    <property type="entry name" value="Acyl_transf_3"/>
    <property type="match status" value="1"/>
</dbReference>
<feature type="transmembrane region" description="Helical" evidence="1">
    <location>
        <begin position="266"/>
        <end position="286"/>
    </location>
</feature>
<feature type="transmembrane region" description="Helical" evidence="1">
    <location>
        <begin position="71"/>
        <end position="88"/>
    </location>
</feature>
<feature type="transmembrane region" description="Helical" evidence="1">
    <location>
        <begin position="7"/>
        <end position="24"/>
    </location>
</feature>
<evidence type="ECO:0000259" key="2">
    <source>
        <dbReference type="Pfam" id="PF01757"/>
    </source>
</evidence>
<feature type="transmembrane region" description="Helical" evidence="1">
    <location>
        <begin position="108"/>
        <end position="128"/>
    </location>
</feature>
<sequence length="329" mass="39375">MNKRNYTLDLLKVIALMAIMLAHVKPKGYIFQLRNFDVPLMIMISVWLSLRSIKSEKFNYMKYIYSRIKRLIKPTWIFLTIYFLISYFKSQTISIKDIIMSYSLIDGIGYVWVIRIYIYVAMVTPIIYKIYNKLKKWQITPLFGFTYGIYIFLIDRLSAINGISKTLITATIIDFIAYSFVVFISIIIFNLEKKDIAKLGFLFGLIFSLLALKNGFIQTQYFKYPLRLYYLSYAFSVSIYLYLFVDKLNKDKKLRHFRMIDFISKNSMWIYLWHIMYISTVNKLFLNNDIGYIYRFSLVVLLALVTTYIQVFVISSFKKIVNMYYKRNW</sequence>
<organism evidence="3 4">
    <name type="scientific">Paraclostridium bifermentans</name>
    <name type="common">Clostridium bifermentans</name>
    <dbReference type="NCBI Taxonomy" id="1490"/>
    <lineage>
        <taxon>Bacteria</taxon>
        <taxon>Bacillati</taxon>
        <taxon>Bacillota</taxon>
        <taxon>Clostridia</taxon>
        <taxon>Peptostreptococcales</taxon>
        <taxon>Peptostreptococcaceae</taxon>
        <taxon>Paraclostridium</taxon>
    </lineage>
</organism>
<evidence type="ECO:0000256" key="1">
    <source>
        <dbReference type="SAM" id="Phobius"/>
    </source>
</evidence>
<keyword evidence="1" id="KW-0472">Membrane</keyword>
<keyword evidence="1" id="KW-0812">Transmembrane</keyword>
<feature type="transmembrane region" description="Helical" evidence="1">
    <location>
        <begin position="196"/>
        <end position="216"/>
    </location>
</feature>
<dbReference type="GO" id="GO:0016746">
    <property type="term" value="F:acyltransferase activity"/>
    <property type="evidence" value="ECO:0007669"/>
    <property type="project" value="UniProtKB-KW"/>
</dbReference>
<evidence type="ECO:0000313" key="3">
    <source>
        <dbReference type="EMBL" id="WGX75696.1"/>
    </source>
</evidence>
<name>A0ABY8R4D2_PARBF</name>
<keyword evidence="1" id="KW-1133">Transmembrane helix</keyword>
<protein>
    <submittedName>
        <fullName evidence="3">Acyltransferase</fullName>
        <ecNumber evidence="3">2.3.1.-</ecNumber>
    </submittedName>
</protein>
<feature type="domain" description="Acyltransferase 3" evidence="2">
    <location>
        <begin position="5"/>
        <end position="308"/>
    </location>
</feature>
<feature type="transmembrane region" description="Helical" evidence="1">
    <location>
        <begin position="140"/>
        <end position="160"/>
    </location>
</feature>
<evidence type="ECO:0000313" key="4">
    <source>
        <dbReference type="Proteomes" id="UP001239169"/>
    </source>
</evidence>
<dbReference type="Proteomes" id="UP001239169">
    <property type="component" value="Chromosome"/>
</dbReference>
<keyword evidence="3" id="KW-0012">Acyltransferase</keyword>
<feature type="transmembrane region" description="Helical" evidence="1">
    <location>
        <begin position="166"/>
        <end position="189"/>
    </location>
</feature>
<reference evidence="3 4" key="1">
    <citation type="submission" date="2023-04" db="EMBL/GenBank/DDBJ databases">
        <title>Bacteria Genome Submission.</title>
        <authorList>
            <person name="Isaac P."/>
        </authorList>
    </citation>
    <scope>NUCLEOTIDE SEQUENCE [LARGE SCALE GENOMIC DNA]</scope>
    <source>
        <strain evidence="3 4">SampleS7P1</strain>
    </source>
</reference>
<dbReference type="EMBL" id="CP124685">
    <property type="protein sequence ID" value="WGX75696.1"/>
    <property type="molecule type" value="Genomic_DNA"/>
</dbReference>
<dbReference type="EC" id="2.3.1.-" evidence="3"/>
<feature type="transmembrane region" description="Helical" evidence="1">
    <location>
        <begin position="30"/>
        <end position="50"/>
    </location>
</feature>
<feature type="transmembrane region" description="Helical" evidence="1">
    <location>
        <begin position="228"/>
        <end position="245"/>
    </location>
</feature>
<dbReference type="InterPro" id="IPR002656">
    <property type="entry name" value="Acyl_transf_3_dom"/>
</dbReference>
<keyword evidence="4" id="KW-1185">Reference proteome</keyword>
<accession>A0ABY8R4D2</accession>